<proteinExistence type="inferred from homology"/>
<dbReference type="GO" id="GO:0008270">
    <property type="term" value="F:zinc ion binding"/>
    <property type="evidence" value="ECO:0007669"/>
    <property type="project" value="UniProtKB-UniRule"/>
</dbReference>
<accession>A0A445AS83</accession>
<dbReference type="InterPro" id="IPR031052">
    <property type="entry name" value="FHY3/FAR1"/>
</dbReference>
<keyword evidence="1" id="KW-0539">Nucleus</keyword>
<dbReference type="GO" id="GO:0006355">
    <property type="term" value="P:regulation of DNA-templated transcription"/>
    <property type="evidence" value="ECO:0007669"/>
    <property type="project" value="UniProtKB-UniRule"/>
</dbReference>
<evidence type="ECO:0000313" key="3">
    <source>
        <dbReference type="EMBL" id="RYR29234.1"/>
    </source>
</evidence>
<dbReference type="PANTHER" id="PTHR31669">
    <property type="entry name" value="PROTEIN FAR1-RELATED SEQUENCE 10-RELATED"/>
    <property type="match status" value="1"/>
</dbReference>
<comment type="subcellular location">
    <subcellularLocation>
        <location evidence="1">Nucleus</location>
    </subcellularLocation>
</comment>
<keyword evidence="1" id="KW-0862">Zinc</keyword>
<reference evidence="3 4" key="1">
    <citation type="submission" date="2019-01" db="EMBL/GenBank/DDBJ databases">
        <title>Sequencing of cultivated peanut Arachis hypogaea provides insights into genome evolution and oil improvement.</title>
        <authorList>
            <person name="Chen X."/>
        </authorList>
    </citation>
    <scope>NUCLEOTIDE SEQUENCE [LARGE SCALE GENOMIC DNA]</scope>
    <source>
        <strain evidence="4">cv. Fuhuasheng</strain>
        <tissue evidence="3">Leaves</tissue>
    </source>
</reference>
<dbReference type="GO" id="GO:0005634">
    <property type="term" value="C:nucleus"/>
    <property type="evidence" value="ECO:0007669"/>
    <property type="project" value="UniProtKB-SubCell"/>
</dbReference>
<sequence length="152" mass="17885">MLCATKSPIEAQFQHVYTHEKFKHHSEKRGILCRHSLSALSFQRVDKVPPKYILECWSKNIKRRHTHINRSQDEPILEPRRKRFDDLELTKILYWAFNNILVEIQEYQAKSKGKSLLSHREATLSNVNDLQSPPRVRTKGRPKNRLGSTDQA</sequence>
<evidence type="ECO:0000256" key="1">
    <source>
        <dbReference type="RuleBase" id="RU367018"/>
    </source>
</evidence>
<dbReference type="EMBL" id="SDMP01000011">
    <property type="protein sequence ID" value="RYR29234.1"/>
    <property type="molecule type" value="Genomic_DNA"/>
</dbReference>
<comment type="similarity">
    <text evidence="1">Belongs to the FHY3/FAR1 family.</text>
</comment>
<protein>
    <recommendedName>
        <fullName evidence="1">Protein FAR1-RELATED SEQUENCE</fullName>
    </recommendedName>
</protein>
<evidence type="ECO:0000313" key="4">
    <source>
        <dbReference type="Proteomes" id="UP000289738"/>
    </source>
</evidence>
<keyword evidence="4" id="KW-1185">Reference proteome</keyword>
<evidence type="ECO:0000256" key="2">
    <source>
        <dbReference type="SAM" id="MobiDB-lite"/>
    </source>
</evidence>
<comment type="caution">
    <text evidence="3">The sequence shown here is derived from an EMBL/GenBank/DDBJ whole genome shotgun (WGS) entry which is preliminary data.</text>
</comment>
<feature type="region of interest" description="Disordered" evidence="2">
    <location>
        <begin position="127"/>
        <end position="152"/>
    </location>
</feature>
<dbReference type="Proteomes" id="UP000289738">
    <property type="component" value="Chromosome B01"/>
</dbReference>
<dbReference type="AlphaFoldDB" id="A0A445AS83"/>
<name>A0A445AS83_ARAHY</name>
<organism evidence="3 4">
    <name type="scientific">Arachis hypogaea</name>
    <name type="common">Peanut</name>
    <dbReference type="NCBI Taxonomy" id="3818"/>
    <lineage>
        <taxon>Eukaryota</taxon>
        <taxon>Viridiplantae</taxon>
        <taxon>Streptophyta</taxon>
        <taxon>Embryophyta</taxon>
        <taxon>Tracheophyta</taxon>
        <taxon>Spermatophyta</taxon>
        <taxon>Magnoliopsida</taxon>
        <taxon>eudicotyledons</taxon>
        <taxon>Gunneridae</taxon>
        <taxon>Pentapetalae</taxon>
        <taxon>rosids</taxon>
        <taxon>fabids</taxon>
        <taxon>Fabales</taxon>
        <taxon>Fabaceae</taxon>
        <taxon>Papilionoideae</taxon>
        <taxon>50 kb inversion clade</taxon>
        <taxon>dalbergioids sensu lato</taxon>
        <taxon>Dalbergieae</taxon>
        <taxon>Pterocarpus clade</taxon>
        <taxon>Arachis</taxon>
    </lineage>
</organism>
<gene>
    <name evidence="3" type="ORF">Ahy_B01g053584</name>
</gene>
<keyword evidence="1" id="KW-0479">Metal-binding</keyword>
<dbReference type="PANTHER" id="PTHR31669:SF283">
    <property type="entry name" value="PROTEIN FAR1-RELATED SEQUENCE"/>
    <property type="match status" value="1"/>
</dbReference>
<comment type="function">
    <text evidence="1">Putative transcription activator involved in regulating light control of development.</text>
</comment>
<keyword evidence="1" id="KW-0863">Zinc-finger</keyword>